<dbReference type="InterPro" id="IPR008753">
    <property type="entry name" value="Peptidase_M13_N"/>
</dbReference>
<dbReference type="InterPro" id="IPR024079">
    <property type="entry name" value="MetalloPept_cat_dom_sf"/>
</dbReference>
<reference evidence="3" key="1">
    <citation type="journal article" date="2020" name="Cell">
        <title>Large-Scale Comparative Analyses of Tick Genomes Elucidate Their Genetic Diversity and Vector Capacities.</title>
        <authorList>
            <consortium name="Tick Genome and Microbiome Consortium (TIGMIC)"/>
            <person name="Jia N."/>
            <person name="Wang J."/>
            <person name="Shi W."/>
            <person name="Du L."/>
            <person name="Sun Y."/>
            <person name="Zhan W."/>
            <person name="Jiang J.F."/>
            <person name="Wang Q."/>
            <person name="Zhang B."/>
            <person name="Ji P."/>
            <person name="Bell-Sakyi L."/>
            <person name="Cui X.M."/>
            <person name="Yuan T.T."/>
            <person name="Jiang B.G."/>
            <person name="Yang W.F."/>
            <person name="Lam T.T."/>
            <person name="Chang Q.C."/>
            <person name="Ding S.J."/>
            <person name="Wang X.J."/>
            <person name="Zhu J.G."/>
            <person name="Ruan X.D."/>
            <person name="Zhao L."/>
            <person name="Wei J.T."/>
            <person name="Ye R.Z."/>
            <person name="Que T.C."/>
            <person name="Du C.H."/>
            <person name="Zhou Y.H."/>
            <person name="Cheng J.X."/>
            <person name="Dai P.F."/>
            <person name="Guo W.B."/>
            <person name="Han X.H."/>
            <person name="Huang E.J."/>
            <person name="Li L.F."/>
            <person name="Wei W."/>
            <person name="Gao Y.C."/>
            <person name="Liu J.Z."/>
            <person name="Shao H.Z."/>
            <person name="Wang X."/>
            <person name="Wang C.C."/>
            <person name="Yang T.C."/>
            <person name="Huo Q.B."/>
            <person name="Li W."/>
            <person name="Chen H.Y."/>
            <person name="Chen S.E."/>
            <person name="Zhou L.G."/>
            <person name="Ni X.B."/>
            <person name="Tian J.H."/>
            <person name="Sheng Y."/>
            <person name="Liu T."/>
            <person name="Pan Y.S."/>
            <person name="Xia L.Y."/>
            <person name="Li J."/>
            <person name="Zhao F."/>
            <person name="Cao W.C."/>
        </authorList>
    </citation>
    <scope>NUCLEOTIDE SEQUENCE</scope>
    <source>
        <strain evidence="3">Rmic-2018</strain>
    </source>
</reference>
<feature type="compositionally biased region" description="Basic and acidic residues" evidence="1">
    <location>
        <begin position="585"/>
        <end position="603"/>
    </location>
</feature>
<evidence type="ECO:0000313" key="4">
    <source>
        <dbReference type="Proteomes" id="UP000821866"/>
    </source>
</evidence>
<dbReference type="GO" id="GO:0008237">
    <property type="term" value="F:metallopeptidase activity"/>
    <property type="evidence" value="ECO:0007669"/>
    <property type="project" value="InterPro"/>
</dbReference>
<feature type="region of interest" description="Disordered" evidence="1">
    <location>
        <begin position="572"/>
        <end position="603"/>
    </location>
</feature>
<evidence type="ECO:0000259" key="2">
    <source>
        <dbReference type="Pfam" id="PF05649"/>
    </source>
</evidence>
<dbReference type="GO" id="GO:0006508">
    <property type="term" value="P:proteolysis"/>
    <property type="evidence" value="ECO:0007669"/>
    <property type="project" value="InterPro"/>
</dbReference>
<dbReference type="EMBL" id="JABSTU010000001">
    <property type="protein sequence ID" value="KAH8041472.1"/>
    <property type="molecule type" value="Genomic_DNA"/>
</dbReference>
<feature type="compositionally biased region" description="Low complexity" evidence="1">
    <location>
        <begin position="326"/>
        <end position="335"/>
    </location>
</feature>
<feature type="compositionally biased region" description="Polar residues" evidence="1">
    <location>
        <begin position="572"/>
        <end position="582"/>
    </location>
</feature>
<evidence type="ECO:0000313" key="3">
    <source>
        <dbReference type="EMBL" id="KAH8041472.1"/>
    </source>
</evidence>
<dbReference type="SUPFAM" id="SSF55486">
    <property type="entry name" value="Metalloproteases ('zincins'), catalytic domain"/>
    <property type="match status" value="1"/>
</dbReference>
<name>A0A9J6F5V5_RHIMP</name>
<sequence length="699" mass="77124">MFHEIHQAEASADVSGHNASFISRAADFFLRCVSKKKIRGQGPELEELFLHYGLEDYPYKTSNESSSSSPSPTNLTRIVGMLDRELGLAAIFQPSLTTARRRKQANSVVLFIDAPESTPSMRLKDHVGQDDKDSLLRKIIASFALLKPRSRKLRKEAAQVLAIDEQLSSVIQMRNELPSAGHSLASSVSAETSNNGNLVRGALMSVSSLAKDYGNQAWSWDEYVHILMGDIVFKENATGEPRVLVQVDSPGQLQQLVSLLDDHQTSALLNYVAFSLTVFLSPALPPGGIAQELITLSHRGTRTSGDACLNMRRSNPSFRAKGSKNTTTSSVSSRSRAAPSLLEEYVIRQNATNALYWSDPERAEENLEDAVASAARQATGRLLRDAKHSAHIPQPGFPSYPRCSLASTLWLYPSWDPTSFAALLSVVVGSQQSSDVGTTSQQDSAVHSVSMSRHREEATRCLAEQYANLTGDRKASARSSDLFVDTAVVEPLFELYRTNLAKGEENPLTRYPELRDGPNIVELPGKNSLELFFVNYAVAHCEHAPRLVDLAASTDSDRALSPAARLNVALMNSRQRKQSQSVHVARLDMRPPDDSSRCPSPEEKLSPRLWRRRLIFTLPGERAAELYCGDSVSHDRQDSSCQVFEACTESSHSRKRSSVFPTSPSSDVLVQPGAKRQRTYDDEHTMRCFTYACGDVPLR</sequence>
<evidence type="ECO:0000256" key="1">
    <source>
        <dbReference type="SAM" id="MobiDB-lite"/>
    </source>
</evidence>
<dbReference type="Gene3D" id="1.10.1380.10">
    <property type="entry name" value="Neutral endopeptidase , domain2"/>
    <property type="match status" value="1"/>
</dbReference>
<dbReference type="Proteomes" id="UP000821866">
    <property type="component" value="Chromosome 1"/>
</dbReference>
<reference evidence="3" key="2">
    <citation type="submission" date="2021-09" db="EMBL/GenBank/DDBJ databases">
        <authorList>
            <person name="Jia N."/>
            <person name="Wang J."/>
            <person name="Shi W."/>
            <person name="Du L."/>
            <person name="Sun Y."/>
            <person name="Zhan W."/>
            <person name="Jiang J."/>
            <person name="Wang Q."/>
            <person name="Zhang B."/>
            <person name="Ji P."/>
            <person name="Sakyi L.B."/>
            <person name="Cui X."/>
            <person name="Yuan T."/>
            <person name="Jiang B."/>
            <person name="Yang W."/>
            <person name="Lam T.T.-Y."/>
            <person name="Chang Q."/>
            <person name="Ding S."/>
            <person name="Wang X."/>
            <person name="Zhu J."/>
            <person name="Ruan X."/>
            <person name="Zhao L."/>
            <person name="Wei J."/>
            <person name="Que T."/>
            <person name="Du C."/>
            <person name="Cheng J."/>
            <person name="Dai P."/>
            <person name="Han X."/>
            <person name="Huang E."/>
            <person name="Gao Y."/>
            <person name="Liu J."/>
            <person name="Shao H."/>
            <person name="Ye R."/>
            <person name="Li L."/>
            <person name="Wei W."/>
            <person name="Wang X."/>
            <person name="Wang C."/>
            <person name="Huo Q."/>
            <person name="Li W."/>
            <person name="Guo W."/>
            <person name="Chen H."/>
            <person name="Chen S."/>
            <person name="Zhou L."/>
            <person name="Zhou L."/>
            <person name="Ni X."/>
            <person name="Tian J."/>
            <person name="Zhou Y."/>
            <person name="Sheng Y."/>
            <person name="Liu T."/>
            <person name="Pan Y."/>
            <person name="Xia L."/>
            <person name="Li J."/>
            <person name="Zhao F."/>
            <person name="Cao W."/>
        </authorList>
    </citation>
    <scope>NUCLEOTIDE SEQUENCE</scope>
    <source>
        <strain evidence="3">Rmic-2018</strain>
        <tissue evidence="3">Larvae</tissue>
    </source>
</reference>
<feature type="region of interest" description="Disordered" evidence="1">
    <location>
        <begin position="305"/>
        <end position="335"/>
    </location>
</feature>
<keyword evidence="4" id="KW-1185">Reference proteome</keyword>
<organism evidence="3 4">
    <name type="scientific">Rhipicephalus microplus</name>
    <name type="common">Cattle tick</name>
    <name type="synonym">Boophilus microplus</name>
    <dbReference type="NCBI Taxonomy" id="6941"/>
    <lineage>
        <taxon>Eukaryota</taxon>
        <taxon>Metazoa</taxon>
        <taxon>Ecdysozoa</taxon>
        <taxon>Arthropoda</taxon>
        <taxon>Chelicerata</taxon>
        <taxon>Arachnida</taxon>
        <taxon>Acari</taxon>
        <taxon>Parasitiformes</taxon>
        <taxon>Ixodida</taxon>
        <taxon>Ixodoidea</taxon>
        <taxon>Ixodidae</taxon>
        <taxon>Rhipicephalinae</taxon>
        <taxon>Rhipicephalus</taxon>
        <taxon>Boophilus</taxon>
    </lineage>
</organism>
<dbReference type="InterPro" id="IPR042089">
    <property type="entry name" value="Peptidase_M13_dom_2"/>
</dbReference>
<dbReference type="AlphaFoldDB" id="A0A9J6F5V5"/>
<dbReference type="Gene3D" id="3.40.390.10">
    <property type="entry name" value="Collagenase (Catalytic Domain)"/>
    <property type="match status" value="1"/>
</dbReference>
<comment type="caution">
    <text evidence="3">The sequence shown here is derived from an EMBL/GenBank/DDBJ whole genome shotgun (WGS) entry which is preliminary data.</text>
</comment>
<gene>
    <name evidence="3" type="ORF">HPB51_015834</name>
</gene>
<proteinExistence type="predicted"/>
<accession>A0A9J6F5V5</accession>
<protein>
    <recommendedName>
        <fullName evidence="2">Peptidase M13 N-terminal domain-containing protein</fullName>
    </recommendedName>
</protein>
<dbReference type="Pfam" id="PF05649">
    <property type="entry name" value="Peptidase_M13_N"/>
    <property type="match status" value="1"/>
</dbReference>
<feature type="domain" description="Peptidase M13 N-terminal" evidence="2">
    <location>
        <begin position="18"/>
        <end position="285"/>
    </location>
</feature>